<evidence type="ECO:0000256" key="1">
    <source>
        <dbReference type="SAM" id="MobiDB-lite"/>
    </source>
</evidence>
<feature type="transmembrane region" description="Helical" evidence="2">
    <location>
        <begin position="179"/>
        <end position="205"/>
    </location>
</feature>
<feature type="transmembrane region" description="Helical" evidence="2">
    <location>
        <begin position="134"/>
        <end position="158"/>
    </location>
</feature>
<reference evidence="3 4" key="1">
    <citation type="submission" date="2019-03" db="EMBL/GenBank/DDBJ databases">
        <title>Genomic Encyclopedia of Type Strains, Phase IV (KMG-IV): sequencing the most valuable type-strain genomes for metagenomic binning, comparative biology and taxonomic classification.</title>
        <authorList>
            <person name="Goeker M."/>
        </authorList>
    </citation>
    <scope>NUCLEOTIDE SEQUENCE [LARGE SCALE GENOMIC DNA]</scope>
    <source>
        <strain evidence="3 4">DSM 103923</strain>
    </source>
</reference>
<evidence type="ECO:0000313" key="4">
    <source>
        <dbReference type="Proteomes" id="UP000295135"/>
    </source>
</evidence>
<keyword evidence="2" id="KW-0472">Membrane</keyword>
<protein>
    <submittedName>
        <fullName evidence="3">Uncharacterized protein</fullName>
    </submittedName>
</protein>
<feature type="transmembrane region" description="Helical" evidence="2">
    <location>
        <begin position="94"/>
        <end position="114"/>
    </location>
</feature>
<keyword evidence="4" id="KW-1185">Reference proteome</keyword>
<dbReference type="Proteomes" id="UP000295135">
    <property type="component" value="Unassembled WGS sequence"/>
</dbReference>
<organism evidence="3 4">
    <name type="scientific">Sulfuritortus calidifontis</name>
    <dbReference type="NCBI Taxonomy" id="1914471"/>
    <lineage>
        <taxon>Bacteria</taxon>
        <taxon>Pseudomonadati</taxon>
        <taxon>Pseudomonadota</taxon>
        <taxon>Betaproteobacteria</taxon>
        <taxon>Nitrosomonadales</taxon>
        <taxon>Thiobacillaceae</taxon>
        <taxon>Sulfuritortus</taxon>
    </lineage>
</organism>
<feature type="region of interest" description="Disordered" evidence="1">
    <location>
        <begin position="1"/>
        <end position="42"/>
    </location>
</feature>
<accession>A0A4R3JXR8</accession>
<dbReference type="EMBL" id="SLZY01000002">
    <property type="protein sequence ID" value="TCS73234.1"/>
    <property type="molecule type" value="Genomic_DNA"/>
</dbReference>
<keyword evidence="2" id="KW-0812">Transmembrane</keyword>
<gene>
    <name evidence="3" type="ORF">EDC61_1021</name>
</gene>
<evidence type="ECO:0000256" key="2">
    <source>
        <dbReference type="SAM" id="Phobius"/>
    </source>
</evidence>
<comment type="caution">
    <text evidence="3">The sequence shown here is derived from an EMBL/GenBank/DDBJ whole genome shotgun (WGS) entry which is preliminary data.</text>
</comment>
<dbReference type="AlphaFoldDB" id="A0A4R3JXR8"/>
<name>A0A4R3JXR8_9PROT</name>
<feature type="non-terminal residue" evidence="3">
    <location>
        <position position="1"/>
    </location>
</feature>
<sequence length="211" mass="23279">EREYQRPHPAVPAQIQALSHRHPGGTGHDHGAPEPPPQKTPGLENPASGFYAIIQPCCTSWLNPPEVKKAEERNKAWELYNAFARDTRMRADGLVRAILLISGGALTLSIGAFLRPEHPVLFPACLNLLHLSWILLVASMILAVAVVFGGVLASDLHSRHWLSWLRGGRKNELKQPRKANYILWTFGVLAILSHWTGLGLLAYLATKVVTT</sequence>
<proteinExistence type="predicted"/>
<keyword evidence="2" id="KW-1133">Transmembrane helix</keyword>
<evidence type="ECO:0000313" key="3">
    <source>
        <dbReference type="EMBL" id="TCS73234.1"/>
    </source>
</evidence>